<dbReference type="InterPro" id="IPR011993">
    <property type="entry name" value="PH-like_dom_sf"/>
</dbReference>
<dbReference type="Gene3D" id="2.30.29.30">
    <property type="entry name" value="Pleckstrin-homology domain (PH domain)/Phosphotyrosine-binding domain (PTB)"/>
    <property type="match status" value="1"/>
</dbReference>
<feature type="non-terminal residue" evidence="2">
    <location>
        <position position="112"/>
    </location>
</feature>
<dbReference type="EMBL" id="CAXITT010000851">
    <property type="protein sequence ID" value="CAL1546744.1"/>
    <property type="molecule type" value="Genomic_DNA"/>
</dbReference>
<sequence length="112" mass="13221">MAEHFNGEENETEVIVETCCMYRFDKESKVWKEKGHGALKILKHNSKLQYRIVMRRDQVLTLCANHLMTTDMTFTPISNSNKSFCYWALDYSEEEGKVEFLAIKFNKKEKSE</sequence>
<reference evidence="2 3" key="1">
    <citation type="submission" date="2024-04" db="EMBL/GenBank/DDBJ databases">
        <authorList>
            <consortium name="Genoscope - CEA"/>
            <person name="William W."/>
        </authorList>
    </citation>
    <scope>NUCLEOTIDE SEQUENCE [LARGE SCALE GENOMIC DNA]</scope>
</reference>
<dbReference type="PANTHER" id="PTHR23138">
    <property type="entry name" value="RAN BINDING PROTEIN"/>
    <property type="match status" value="1"/>
</dbReference>
<accession>A0AAV2INB0</accession>
<comment type="caution">
    <text evidence="2">The sequence shown here is derived from an EMBL/GenBank/DDBJ whole genome shotgun (WGS) entry which is preliminary data.</text>
</comment>
<dbReference type="GO" id="GO:0005643">
    <property type="term" value="C:nuclear pore"/>
    <property type="evidence" value="ECO:0007669"/>
    <property type="project" value="TreeGrafter"/>
</dbReference>
<dbReference type="SMART" id="SM00160">
    <property type="entry name" value="RanBD"/>
    <property type="match status" value="1"/>
</dbReference>
<dbReference type="GO" id="GO:0005737">
    <property type="term" value="C:cytoplasm"/>
    <property type="evidence" value="ECO:0007669"/>
    <property type="project" value="TreeGrafter"/>
</dbReference>
<dbReference type="Pfam" id="PF00638">
    <property type="entry name" value="Ran_BP1"/>
    <property type="match status" value="1"/>
</dbReference>
<feature type="domain" description="RanBD1" evidence="1">
    <location>
        <begin position="1"/>
        <end position="112"/>
    </location>
</feature>
<dbReference type="Proteomes" id="UP001497497">
    <property type="component" value="Unassembled WGS sequence"/>
</dbReference>
<organism evidence="2 3">
    <name type="scientific">Lymnaea stagnalis</name>
    <name type="common">Great pond snail</name>
    <name type="synonym">Helix stagnalis</name>
    <dbReference type="NCBI Taxonomy" id="6523"/>
    <lineage>
        <taxon>Eukaryota</taxon>
        <taxon>Metazoa</taxon>
        <taxon>Spiralia</taxon>
        <taxon>Lophotrochozoa</taxon>
        <taxon>Mollusca</taxon>
        <taxon>Gastropoda</taxon>
        <taxon>Heterobranchia</taxon>
        <taxon>Euthyneura</taxon>
        <taxon>Panpulmonata</taxon>
        <taxon>Hygrophila</taxon>
        <taxon>Lymnaeoidea</taxon>
        <taxon>Lymnaeidae</taxon>
        <taxon>Lymnaea</taxon>
    </lineage>
</organism>
<gene>
    <name evidence="2" type="ORF">GSLYS_00020121001</name>
</gene>
<evidence type="ECO:0000259" key="1">
    <source>
        <dbReference type="PROSITE" id="PS50196"/>
    </source>
</evidence>
<dbReference type="InterPro" id="IPR045255">
    <property type="entry name" value="RanBP1-like"/>
</dbReference>
<dbReference type="SUPFAM" id="SSF50729">
    <property type="entry name" value="PH domain-like"/>
    <property type="match status" value="1"/>
</dbReference>
<evidence type="ECO:0000313" key="3">
    <source>
        <dbReference type="Proteomes" id="UP001497497"/>
    </source>
</evidence>
<dbReference type="PANTHER" id="PTHR23138:SF87">
    <property type="entry name" value="E3 SUMO-PROTEIN LIGASE RANBP2"/>
    <property type="match status" value="1"/>
</dbReference>
<dbReference type="GO" id="GO:0005096">
    <property type="term" value="F:GTPase activator activity"/>
    <property type="evidence" value="ECO:0007669"/>
    <property type="project" value="TreeGrafter"/>
</dbReference>
<protein>
    <recommendedName>
        <fullName evidence="1">RanBD1 domain-containing protein</fullName>
    </recommendedName>
</protein>
<proteinExistence type="predicted"/>
<dbReference type="AlphaFoldDB" id="A0AAV2INB0"/>
<dbReference type="PROSITE" id="PS50196">
    <property type="entry name" value="RANBD1"/>
    <property type="match status" value="1"/>
</dbReference>
<name>A0AAV2INB0_LYMST</name>
<keyword evidence="3" id="KW-1185">Reference proteome</keyword>
<evidence type="ECO:0000313" key="2">
    <source>
        <dbReference type="EMBL" id="CAL1546744.1"/>
    </source>
</evidence>
<dbReference type="InterPro" id="IPR000156">
    <property type="entry name" value="Ran_bind_dom"/>
</dbReference>